<evidence type="ECO:0000256" key="1">
    <source>
        <dbReference type="ARBA" id="ARBA00023015"/>
    </source>
</evidence>
<accession>A0ABR4GGG7</accession>
<evidence type="ECO:0000259" key="6">
    <source>
        <dbReference type="PROSITE" id="PS50048"/>
    </source>
</evidence>
<organism evidence="7 8">
    <name type="scientific">Aspergillus keveii</name>
    <dbReference type="NCBI Taxonomy" id="714993"/>
    <lineage>
        <taxon>Eukaryota</taxon>
        <taxon>Fungi</taxon>
        <taxon>Dikarya</taxon>
        <taxon>Ascomycota</taxon>
        <taxon>Pezizomycotina</taxon>
        <taxon>Eurotiomycetes</taxon>
        <taxon>Eurotiomycetidae</taxon>
        <taxon>Eurotiales</taxon>
        <taxon>Aspergillaceae</taxon>
        <taxon>Aspergillus</taxon>
        <taxon>Aspergillus subgen. Nidulantes</taxon>
    </lineage>
</organism>
<name>A0ABR4GGG7_9EURO</name>
<keyword evidence="8" id="KW-1185">Reference proteome</keyword>
<evidence type="ECO:0000313" key="8">
    <source>
        <dbReference type="Proteomes" id="UP001610563"/>
    </source>
</evidence>
<feature type="domain" description="Zn(2)-C6 fungal-type" evidence="6">
    <location>
        <begin position="10"/>
        <end position="38"/>
    </location>
</feature>
<dbReference type="SUPFAM" id="SSF57701">
    <property type="entry name" value="Zn2/Cys6 DNA-binding domain"/>
    <property type="match status" value="1"/>
</dbReference>
<dbReference type="Pfam" id="PF00172">
    <property type="entry name" value="Zn_clus"/>
    <property type="match status" value="1"/>
</dbReference>
<reference evidence="7 8" key="1">
    <citation type="submission" date="2024-07" db="EMBL/GenBank/DDBJ databases">
        <title>Section-level genome sequencing and comparative genomics of Aspergillus sections Usti and Cavernicolus.</title>
        <authorList>
            <consortium name="Lawrence Berkeley National Laboratory"/>
            <person name="Nybo J.L."/>
            <person name="Vesth T.C."/>
            <person name="Theobald S."/>
            <person name="Frisvad J.C."/>
            <person name="Larsen T.O."/>
            <person name="Kjaerboelling I."/>
            <person name="Rothschild-Mancinelli K."/>
            <person name="Lyhne E.K."/>
            <person name="Kogle M.E."/>
            <person name="Barry K."/>
            <person name="Clum A."/>
            <person name="Na H."/>
            <person name="Ledsgaard L."/>
            <person name="Lin J."/>
            <person name="Lipzen A."/>
            <person name="Kuo A."/>
            <person name="Riley R."/>
            <person name="Mondo S."/>
            <person name="Labutti K."/>
            <person name="Haridas S."/>
            <person name="Pangalinan J."/>
            <person name="Salamov A.A."/>
            <person name="Simmons B.A."/>
            <person name="Magnuson J.K."/>
            <person name="Chen J."/>
            <person name="Drula E."/>
            <person name="Henrissat B."/>
            <person name="Wiebenga A."/>
            <person name="Lubbers R.J."/>
            <person name="Gomes A.C."/>
            <person name="Makela M.R."/>
            <person name="Stajich J."/>
            <person name="Grigoriev I.V."/>
            <person name="Mortensen U.H."/>
            <person name="De Vries R.P."/>
            <person name="Baker S.E."/>
            <person name="Andersen M.R."/>
        </authorList>
    </citation>
    <scope>NUCLEOTIDE SEQUENCE [LARGE SCALE GENOMIC DNA]</scope>
    <source>
        <strain evidence="7 8">CBS 209.92</strain>
    </source>
</reference>
<dbReference type="EMBL" id="JBFTWV010000015">
    <property type="protein sequence ID" value="KAL2798147.1"/>
    <property type="molecule type" value="Genomic_DNA"/>
</dbReference>
<dbReference type="InterPro" id="IPR001138">
    <property type="entry name" value="Zn2Cys6_DnaBD"/>
</dbReference>
<dbReference type="InterPro" id="IPR036864">
    <property type="entry name" value="Zn2-C6_fun-type_DNA-bd_sf"/>
</dbReference>
<gene>
    <name evidence="7" type="ORF">BJX66DRAFT_65392</name>
</gene>
<dbReference type="InterPro" id="IPR053178">
    <property type="entry name" value="Osmoadaptation_assoc"/>
</dbReference>
<feature type="region of interest" description="Disordered" evidence="5">
    <location>
        <begin position="52"/>
        <end position="92"/>
    </location>
</feature>
<keyword evidence="3" id="KW-0804">Transcription</keyword>
<dbReference type="PANTHER" id="PTHR38111:SF11">
    <property type="entry name" value="TRANSCRIPTION FACTOR DOMAIN-CONTAINING PROTEIN-RELATED"/>
    <property type="match status" value="1"/>
</dbReference>
<evidence type="ECO:0000256" key="2">
    <source>
        <dbReference type="ARBA" id="ARBA00023125"/>
    </source>
</evidence>
<proteinExistence type="predicted"/>
<comment type="caution">
    <text evidence="7">The sequence shown here is derived from an EMBL/GenBank/DDBJ whole genome shotgun (WGS) entry which is preliminary data.</text>
</comment>
<evidence type="ECO:0000256" key="3">
    <source>
        <dbReference type="ARBA" id="ARBA00023163"/>
    </source>
</evidence>
<evidence type="ECO:0000313" key="7">
    <source>
        <dbReference type="EMBL" id="KAL2798147.1"/>
    </source>
</evidence>
<feature type="compositionally biased region" description="Low complexity" evidence="5">
    <location>
        <begin position="66"/>
        <end position="78"/>
    </location>
</feature>
<dbReference type="Gene3D" id="4.10.240.10">
    <property type="entry name" value="Zn(2)-C6 fungal-type DNA-binding domain"/>
    <property type="match status" value="1"/>
</dbReference>
<evidence type="ECO:0000256" key="4">
    <source>
        <dbReference type="ARBA" id="ARBA00023242"/>
    </source>
</evidence>
<dbReference type="PROSITE" id="PS50048">
    <property type="entry name" value="ZN2_CY6_FUNGAL_2"/>
    <property type="match status" value="1"/>
</dbReference>
<keyword evidence="4" id="KW-0539">Nucleus</keyword>
<protein>
    <recommendedName>
        <fullName evidence="6">Zn(2)-C6 fungal-type domain-containing protein</fullName>
    </recommendedName>
</protein>
<dbReference type="PANTHER" id="PTHR38111">
    <property type="entry name" value="ZN(2)-C6 FUNGAL-TYPE DOMAIN-CONTAINING PROTEIN-RELATED"/>
    <property type="match status" value="1"/>
</dbReference>
<dbReference type="Proteomes" id="UP001610563">
    <property type="component" value="Unassembled WGS sequence"/>
</dbReference>
<dbReference type="SMART" id="SM00066">
    <property type="entry name" value="GAL4"/>
    <property type="match status" value="1"/>
</dbReference>
<keyword evidence="2" id="KW-0238">DNA-binding</keyword>
<sequence length="489" mass="54878">MVGVPGRSKACVTCLKRKKRCDLEKPFCGTCRKARVECGGYHRPRIFINNTMEDHNKQLTKKERGTSTSISASRSSDSSDTDSSRSTPSSGSDVALLMSLARTAYQTKYMDLWWQLYLPNGQRLSKVVASNAMGGWLDAVHEMNFREPVLEKALVAMSVTAVGKQEGDPFLKEEGRRLYGKALQSMTVAMKDPKRATSDSILTVVRLFSFYESLFGQSENTAEQAISWQVHNAGDLALVASRSPYSFISGYSHQLFCDGRTHLTMSALRSRKRLFLMDPEWKTIPWLKRDKTSRDHLIDVIMDMTALFEDTDKMKVCPDPLEKELLRQQLIDGFLALKHGLRTWQTLHAPNYHPPTNSDDLPDQVSPEDLTGAHLMTLFWATSIVACSNIDALCAPDGAGYHIEWDLDEFCGNIVRTLPFFCHPSMGLFRQHIAVYPTTVALRYICAVGASRLVDERRILADSLYSPALAGVRHFVVSMNDSSPVDFLK</sequence>
<keyword evidence="1" id="KW-0805">Transcription regulation</keyword>
<feature type="compositionally biased region" description="Basic and acidic residues" evidence="5">
    <location>
        <begin position="52"/>
        <end position="65"/>
    </location>
</feature>
<dbReference type="CDD" id="cd00067">
    <property type="entry name" value="GAL4"/>
    <property type="match status" value="1"/>
</dbReference>
<evidence type="ECO:0000256" key="5">
    <source>
        <dbReference type="SAM" id="MobiDB-lite"/>
    </source>
</evidence>